<dbReference type="GO" id="GO:0004674">
    <property type="term" value="F:protein serine/threonine kinase activity"/>
    <property type="evidence" value="ECO:0007669"/>
    <property type="project" value="UniProtKB-KW"/>
</dbReference>
<dbReference type="Pfam" id="PF07714">
    <property type="entry name" value="PK_Tyr_Ser-Thr"/>
    <property type="match status" value="1"/>
</dbReference>
<evidence type="ECO:0000256" key="6">
    <source>
        <dbReference type="ARBA" id="ARBA00022626"/>
    </source>
</evidence>
<keyword evidence="11" id="KW-0067">ATP-binding</keyword>
<keyword evidence="9" id="KW-0547">Nucleotide-binding</keyword>
<keyword evidence="10" id="KW-0418">Kinase</keyword>
<dbReference type="InterPro" id="IPR045845">
    <property type="entry name" value="BSK"/>
</dbReference>
<keyword evidence="7" id="KW-0808">Transferase</keyword>
<evidence type="ECO:0000256" key="11">
    <source>
        <dbReference type="ARBA" id="ARBA00022840"/>
    </source>
</evidence>
<dbReference type="InterPro" id="IPR011990">
    <property type="entry name" value="TPR-like_helical_dom_sf"/>
</dbReference>
<dbReference type="PANTHER" id="PTHR45863:SF47">
    <property type="entry name" value="SERINE_THREONINE-PROTEIN KINASE BSK3"/>
    <property type="match status" value="1"/>
</dbReference>
<evidence type="ECO:0000256" key="14">
    <source>
        <dbReference type="ARBA" id="ARBA00047899"/>
    </source>
</evidence>
<evidence type="ECO:0000256" key="13">
    <source>
        <dbReference type="ARBA" id="ARBA00023288"/>
    </source>
</evidence>
<name>A0A498KNQ2_MALDO</name>
<keyword evidence="5" id="KW-0723">Serine/threonine-protein kinase</keyword>
<evidence type="ECO:0000256" key="2">
    <source>
        <dbReference type="ARBA" id="ARBA00008684"/>
    </source>
</evidence>
<dbReference type="FunFam" id="1.25.40.10:FF:000016">
    <property type="entry name" value="probable serine/threonine-protein kinase At4g35230"/>
    <property type="match status" value="1"/>
</dbReference>
<dbReference type="Gene3D" id="1.10.510.10">
    <property type="entry name" value="Transferase(Phosphotransferase) domain 1"/>
    <property type="match status" value="1"/>
</dbReference>
<keyword evidence="6" id="KW-1070">Brassinosteroid signaling pathway</keyword>
<evidence type="ECO:0000256" key="15">
    <source>
        <dbReference type="ARBA" id="ARBA00048679"/>
    </source>
</evidence>
<dbReference type="GO" id="GO:0005524">
    <property type="term" value="F:ATP binding"/>
    <property type="evidence" value="ECO:0007669"/>
    <property type="project" value="UniProtKB-KW"/>
</dbReference>
<gene>
    <name evidence="17" type="ORF">DVH24_014620</name>
</gene>
<dbReference type="InterPro" id="IPR000719">
    <property type="entry name" value="Prot_kinase_dom"/>
</dbReference>
<dbReference type="PANTHER" id="PTHR45863">
    <property type="entry name" value="SERINE/THREONINE-PROTEIN KINASE BSK5"/>
    <property type="match status" value="1"/>
</dbReference>
<comment type="similarity">
    <text evidence="2">Belongs to the protein kinase superfamily. Ser/Thr protein kinase family.</text>
</comment>
<dbReference type="AlphaFoldDB" id="A0A498KNQ2"/>
<evidence type="ECO:0000256" key="9">
    <source>
        <dbReference type="ARBA" id="ARBA00022741"/>
    </source>
</evidence>
<dbReference type="Gene3D" id="3.30.200.20">
    <property type="entry name" value="Phosphorylase Kinase, domain 1"/>
    <property type="match status" value="1"/>
</dbReference>
<keyword evidence="4" id="KW-1003">Cell membrane</keyword>
<dbReference type="EC" id="2.7.11.1" evidence="3"/>
<protein>
    <recommendedName>
        <fullName evidence="3">non-specific serine/threonine protein kinase</fullName>
        <ecNumber evidence="3">2.7.11.1</ecNumber>
    </recommendedName>
</protein>
<dbReference type="SUPFAM" id="SSF48452">
    <property type="entry name" value="TPR-like"/>
    <property type="match status" value="1"/>
</dbReference>
<dbReference type="Proteomes" id="UP000290289">
    <property type="component" value="Chromosome 1"/>
</dbReference>
<dbReference type="InterPro" id="IPR011009">
    <property type="entry name" value="Kinase-like_dom_sf"/>
</dbReference>
<keyword evidence="13" id="KW-0449">Lipoprotein</keyword>
<reference evidence="17 18" key="1">
    <citation type="submission" date="2018-10" db="EMBL/GenBank/DDBJ databases">
        <title>A high-quality apple genome assembly.</title>
        <authorList>
            <person name="Hu J."/>
        </authorList>
    </citation>
    <scope>NUCLEOTIDE SEQUENCE [LARGE SCALE GENOMIC DNA]</scope>
    <source>
        <strain evidence="18">cv. HFTH1</strain>
        <tissue evidence="17">Young leaf</tissue>
    </source>
</reference>
<dbReference type="InterPro" id="IPR001245">
    <property type="entry name" value="Ser-Thr/Tyr_kinase_cat_dom"/>
</dbReference>
<comment type="catalytic activity">
    <reaction evidence="14">
        <text>L-threonyl-[protein] + ATP = O-phospho-L-threonyl-[protein] + ADP + H(+)</text>
        <dbReference type="Rhea" id="RHEA:46608"/>
        <dbReference type="Rhea" id="RHEA-COMP:11060"/>
        <dbReference type="Rhea" id="RHEA-COMP:11605"/>
        <dbReference type="ChEBI" id="CHEBI:15378"/>
        <dbReference type="ChEBI" id="CHEBI:30013"/>
        <dbReference type="ChEBI" id="CHEBI:30616"/>
        <dbReference type="ChEBI" id="CHEBI:61977"/>
        <dbReference type="ChEBI" id="CHEBI:456216"/>
        <dbReference type="EC" id="2.7.11.1"/>
    </reaction>
</comment>
<dbReference type="Pfam" id="PF25575">
    <property type="entry name" value="TPR_BSK1_C"/>
    <property type="match status" value="1"/>
</dbReference>
<feature type="domain" description="Protein kinase" evidence="16">
    <location>
        <begin position="363"/>
        <end position="618"/>
    </location>
</feature>
<dbReference type="SUPFAM" id="SSF56112">
    <property type="entry name" value="Protein kinase-like (PK-like)"/>
    <property type="match status" value="1"/>
</dbReference>
<evidence type="ECO:0000256" key="12">
    <source>
        <dbReference type="ARBA" id="ARBA00023136"/>
    </source>
</evidence>
<comment type="catalytic activity">
    <reaction evidence="15">
        <text>L-seryl-[protein] + ATP = O-phospho-L-seryl-[protein] + ADP + H(+)</text>
        <dbReference type="Rhea" id="RHEA:17989"/>
        <dbReference type="Rhea" id="RHEA-COMP:9863"/>
        <dbReference type="Rhea" id="RHEA-COMP:11604"/>
        <dbReference type="ChEBI" id="CHEBI:15378"/>
        <dbReference type="ChEBI" id="CHEBI:29999"/>
        <dbReference type="ChEBI" id="CHEBI:30616"/>
        <dbReference type="ChEBI" id="CHEBI:83421"/>
        <dbReference type="ChEBI" id="CHEBI:456216"/>
        <dbReference type="EC" id="2.7.11.1"/>
    </reaction>
</comment>
<accession>A0A498KNQ2</accession>
<evidence type="ECO:0000256" key="3">
    <source>
        <dbReference type="ARBA" id="ARBA00012513"/>
    </source>
</evidence>
<dbReference type="GO" id="GO:0009742">
    <property type="term" value="P:brassinosteroid mediated signaling pathway"/>
    <property type="evidence" value="ECO:0007669"/>
    <property type="project" value="UniProtKB-KW"/>
</dbReference>
<proteinExistence type="inferred from homology"/>
<keyword evidence="12" id="KW-0472">Membrane</keyword>
<dbReference type="PROSITE" id="PS50011">
    <property type="entry name" value="PROTEIN_KINASE_DOM"/>
    <property type="match status" value="1"/>
</dbReference>
<dbReference type="FunFam" id="1.10.510.10:FF:000069">
    <property type="entry name" value="probable serine/threonine-protein kinase At5g41260"/>
    <property type="match status" value="1"/>
</dbReference>
<evidence type="ECO:0000256" key="7">
    <source>
        <dbReference type="ARBA" id="ARBA00022679"/>
    </source>
</evidence>
<dbReference type="Gene3D" id="1.25.40.10">
    <property type="entry name" value="Tetratricopeptide repeat domain"/>
    <property type="match status" value="1"/>
</dbReference>
<dbReference type="GO" id="GO:0005886">
    <property type="term" value="C:plasma membrane"/>
    <property type="evidence" value="ECO:0007669"/>
    <property type="project" value="UniProtKB-SubCell"/>
</dbReference>
<evidence type="ECO:0000313" key="17">
    <source>
        <dbReference type="EMBL" id="RXI08054.1"/>
    </source>
</evidence>
<evidence type="ECO:0000259" key="16">
    <source>
        <dbReference type="PROSITE" id="PS50011"/>
    </source>
</evidence>
<evidence type="ECO:0000256" key="1">
    <source>
        <dbReference type="ARBA" id="ARBA00004193"/>
    </source>
</evidence>
<sequence length="794" mass="88742">MLDWIKTQRAEEPRFWAFGIWVVGRAVSVDFSFAKLPQVQVFDLRSPGIADDCHAKRDYNFGYRNRPIEFQISGKIREPETQSVIYILSAQSLSEWSATDADCLIREIRPDAVIAQVGHSTLTEIQSEESVNKERYEDIAGNLVLQEIFGVGFHGQFLAAKRVAQEVGSSFLVLELPFVKSSGAENTPGELEAVSKFQASLRKHWKTHVPLEVKEMVGKLEKLLTDKPLVAVGAGATAVLGASSLSKAATLKFPASTLMKVVTFKVPASLGPSKMVLLYWVLGFGVFSFPKLVEVLKELLKLFLMGGQCFKFIPCCWNSQMKAAVLETPDIDNEEKSEVDNLPAFREFTFEQLKKATSGFAVEYIVSEQGEKAPNIVYKGKLENQKRIAVKRFNRMAWPDAQQFLEEARLVGHLRNHRLVNLLGCCCEGDERLLVAEYMPNETLAKHLFHWDAQPMKWVMRLRVVLHLAQALEYCTSKGRALYHDLNAYRILFDEDGNPRISTFGLMKNSRDGKSYSTNLAFTPPEYIRNGRVTPESAIYSFGTLLIDLLSGKHIPPSHALDLIRDRNLQMLTDSCLEVQLSNDDGTELARLASRCLQSEPRERPNPKSLVASLTPLQKEDEVPSSVLMGIPHGTSGSSLSPLGEACTRRDLTAIHEILESIGYKDDGMTNELSFQMWTDQMQESLDSKKKGDSAFKHKDFRTTIECYSQFIDVGTMVSPTIFARRSLSYLMSDKPQNAINDAMQAQVVSPVWHIACYLQAVALSALGMDSEAQAALKEGTTLESKRSKAVGQK</sequence>
<comment type="subcellular location">
    <subcellularLocation>
        <location evidence="1">Cell membrane</location>
        <topology evidence="1">Lipid-anchor</topology>
    </subcellularLocation>
</comment>
<keyword evidence="18" id="KW-1185">Reference proteome</keyword>
<keyword evidence="8" id="KW-0519">Myristate</keyword>
<organism evidence="17 18">
    <name type="scientific">Malus domestica</name>
    <name type="common">Apple</name>
    <name type="synonym">Pyrus malus</name>
    <dbReference type="NCBI Taxonomy" id="3750"/>
    <lineage>
        <taxon>Eukaryota</taxon>
        <taxon>Viridiplantae</taxon>
        <taxon>Streptophyta</taxon>
        <taxon>Embryophyta</taxon>
        <taxon>Tracheophyta</taxon>
        <taxon>Spermatophyta</taxon>
        <taxon>Magnoliopsida</taxon>
        <taxon>eudicotyledons</taxon>
        <taxon>Gunneridae</taxon>
        <taxon>Pentapetalae</taxon>
        <taxon>rosids</taxon>
        <taxon>fabids</taxon>
        <taxon>Rosales</taxon>
        <taxon>Rosaceae</taxon>
        <taxon>Amygdaloideae</taxon>
        <taxon>Maleae</taxon>
        <taxon>Malus</taxon>
    </lineage>
</organism>
<comment type="caution">
    <text evidence="17">The sequence shown here is derived from an EMBL/GenBank/DDBJ whole genome shotgun (WGS) entry which is preliminary data.</text>
</comment>
<evidence type="ECO:0000313" key="18">
    <source>
        <dbReference type="Proteomes" id="UP000290289"/>
    </source>
</evidence>
<evidence type="ECO:0000256" key="5">
    <source>
        <dbReference type="ARBA" id="ARBA00022527"/>
    </source>
</evidence>
<evidence type="ECO:0000256" key="8">
    <source>
        <dbReference type="ARBA" id="ARBA00022707"/>
    </source>
</evidence>
<dbReference type="FunFam" id="3.30.200.20:FF:000154">
    <property type="entry name" value="probable serine/threonine-protein kinase At4g35230"/>
    <property type="match status" value="1"/>
</dbReference>
<evidence type="ECO:0000256" key="4">
    <source>
        <dbReference type="ARBA" id="ARBA00022475"/>
    </source>
</evidence>
<evidence type="ECO:0000256" key="10">
    <source>
        <dbReference type="ARBA" id="ARBA00022777"/>
    </source>
</evidence>
<dbReference type="EMBL" id="RDQH01000327">
    <property type="protein sequence ID" value="RXI08054.1"/>
    <property type="molecule type" value="Genomic_DNA"/>
</dbReference>
<dbReference type="InterPro" id="IPR058209">
    <property type="entry name" value="TPR_BSK1_C"/>
</dbReference>
<dbReference type="STRING" id="3750.A0A498KNQ2"/>